<evidence type="ECO:0000313" key="2">
    <source>
        <dbReference type="EMBL" id="TFE88269.1"/>
    </source>
</evidence>
<comment type="caution">
    <text evidence="2">The sequence shown here is derived from an EMBL/GenBank/DDBJ whole genome shotgun (WGS) entry which is preliminary data.</text>
</comment>
<accession>A0A4Y8Q3U5</accession>
<reference evidence="2 3" key="1">
    <citation type="submission" date="2017-03" db="EMBL/GenBank/DDBJ databases">
        <title>Isolation of Levoglucosan Utilizing Bacteria.</title>
        <authorList>
            <person name="Arya A.S."/>
        </authorList>
    </citation>
    <scope>NUCLEOTIDE SEQUENCE [LARGE SCALE GENOMIC DNA]</scope>
    <source>
        <strain evidence="2 3">MEC069</strain>
    </source>
</reference>
<dbReference type="RefSeq" id="WP_134752342.1">
    <property type="nucleotide sequence ID" value="NZ_MYFO02000004.1"/>
</dbReference>
<feature type="transmembrane region" description="Helical" evidence="1">
    <location>
        <begin position="12"/>
        <end position="38"/>
    </location>
</feature>
<keyword evidence="1" id="KW-0812">Transmembrane</keyword>
<dbReference type="GO" id="GO:0016020">
    <property type="term" value="C:membrane"/>
    <property type="evidence" value="ECO:0007669"/>
    <property type="project" value="InterPro"/>
</dbReference>
<feature type="transmembrane region" description="Helical" evidence="1">
    <location>
        <begin position="44"/>
        <end position="61"/>
    </location>
</feature>
<dbReference type="OrthoDB" id="6697419at2"/>
<gene>
    <name evidence="2" type="ORF">B5M42_10090</name>
</gene>
<dbReference type="Proteomes" id="UP000298246">
    <property type="component" value="Unassembled WGS sequence"/>
</dbReference>
<proteinExistence type="predicted"/>
<keyword evidence="3" id="KW-1185">Reference proteome</keyword>
<name>A0A4Y8Q3U5_9BACL</name>
<dbReference type="AlphaFoldDB" id="A0A4Y8Q3U5"/>
<dbReference type="GO" id="GO:0015097">
    <property type="term" value="F:mercury ion transmembrane transporter activity"/>
    <property type="evidence" value="ECO:0007669"/>
    <property type="project" value="InterPro"/>
</dbReference>
<dbReference type="Pfam" id="PF05052">
    <property type="entry name" value="MerE"/>
    <property type="match status" value="1"/>
</dbReference>
<dbReference type="EMBL" id="MYFO01000010">
    <property type="protein sequence ID" value="TFE88269.1"/>
    <property type="molecule type" value="Genomic_DNA"/>
</dbReference>
<evidence type="ECO:0000256" key="1">
    <source>
        <dbReference type="SAM" id="Phobius"/>
    </source>
</evidence>
<evidence type="ECO:0000313" key="3">
    <source>
        <dbReference type="Proteomes" id="UP000298246"/>
    </source>
</evidence>
<dbReference type="InterPro" id="IPR007746">
    <property type="entry name" value="MerE"/>
</dbReference>
<dbReference type="PROSITE" id="PS51257">
    <property type="entry name" value="PROKAR_LIPOPROTEIN"/>
    <property type="match status" value="1"/>
</dbReference>
<evidence type="ECO:0008006" key="4">
    <source>
        <dbReference type="Google" id="ProtNLM"/>
    </source>
</evidence>
<keyword evidence="1" id="KW-1133">Transmembrane helix</keyword>
<sequence>MKENAKKIGWGFLALVSCPCHLVLILPLIAGTTFGAYFATHQTTISLILGIVFAISILMIFRKLNKQEKNDAEHDCCSVPRR</sequence>
<keyword evidence="1" id="KW-0472">Membrane</keyword>
<organism evidence="2 3">
    <name type="scientific">Paenibacillus athensensis</name>
    <dbReference type="NCBI Taxonomy" id="1967502"/>
    <lineage>
        <taxon>Bacteria</taxon>
        <taxon>Bacillati</taxon>
        <taxon>Bacillota</taxon>
        <taxon>Bacilli</taxon>
        <taxon>Bacillales</taxon>
        <taxon>Paenibacillaceae</taxon>
        <taxon>Paenibacillus</taxon>
    </lineage>
</organism>
<protein>
    <recommendedName>
        <fullName evidence="4">Transporter</fullName>
    </recommendedName>
</protein>